<dbReference type="Gene3D" id="3.90.230.10">
    <property type="entry name" value="Creatinase/methionine aminopeptidase superfamily"/>
    <property type="match status" value="1"/>
</dbReference>
<sequence>MTEKIEALRTSVKTDYSIISDPMNIFYFTGVRLDPHERLLLLIVNNKTGETALIFPALDGETVRANTDLTTYLPHDDKDDAFQYVFETIGKDQTIAVEGEHLIYARYLRLIEKYSPDNISTLDKEVNYLRGKKNEHDKKELLRAVEMTEKALDDLKTITVEGKTEMEISDFLVTQFKSYGATGPSFGPSVLTGKKSAMPHGDTGTDVIQRGDFLLIDFGVVSDTGYVSDMTRTFIVGEATQEQEEIYKTVLKSNLEGIKAAQKGTIMGDIDRASRDIIEAAGYGEYFMHRIGHGLGLDIHEAPSVHGSNTDRLEAGHVITIEPGIYKPDIGGVRIEDMLYIGEDTTETLNSFPKDFESMIIK</sequence>
<dbReference type="SUPFAM" id="SSF55920">
    <property type="entry name" value="Creatinase/aminopeptidase"/>
    <property type="match status" value="1"/>
</dbReference>
<feature type="domain" description="Creatinase N-terminal" evidence="8">
    <location>
        <begin position="12"/>
        <end position="130"/>
    </location>
</feature>
<evidence type="ECO:0000256" key="3">
    <source>
        <dbReference type="ARBA" id="ARBA00022723"/>
    </source>
</evidence>
<dbReference type="EMBL" id="FNFI01000007">
    <property type="protein sequence ID" value="SDK31817.1"/>
    <property type="molecule type" value="Genomic_DNA"/>
</dbReference>
<comment type="cofactor">
    <cofactor evidence="1">
        <name>Mn(2+)</name>
        <dbReference type="ChEBI" id="CHEBI:29035"/>
    </cofactor>
</comment>
<dbReference type="InterPro" id="IPR050659">
    <property type="entry name" value="Peptidase_M24B"/>
</dbReference>
<dbReference type="GO" id="GO:0004177">
    <property type="term" value="F:aminopeptidase activity"/>
    <property type="evidence" value="ECO:0007669"/>
    <property type="project" value="UniProtKB-KW"/>
</dbReference>
<evidence type="ECO:0000256" key="1">
    <source>
        <dbReference type="ARBA" id="ARBA00001936"/>
    </source>
</evidence>
<evidence type="ECO:0000259" key="8">
    <source>
        <dbReference type="Pfam" id="PF01321"/>
    </source>
</evidence>
<gene>
    <name evidence="9" type="ORF">SAMN05216187_10721</name>
</gene>
<dbReference type="STRING" id="586411.SAMN05216187_10721"/>
<dbReference type="InterPro" id="IPR000994">
    <property type="entry name" value="Pept_M24"/>
</dbReference>
<dbReference type="InterPro" id="IPR036005">
    <property type="entry name" value="Creatinase/aminopeptidase-like"/>
</dbReference>
<evidence type="ECO:0000259" key="7">
    <source>
        <dbReference type="Pfam" id="PF00557"/>
    </source>
</evidence>
<proteinExistence type="inferred from homology"/>
<dbReference type="Gene3D" id="3.40.350.10">
    <property type="entry name" value="Creatinase/prolidase N-terminal domain"/>
    <property type="match status" value="1"/>
</dbReference>
<evidence type="ECO:0000256" key="4">
    <source>
        <dbReference type="ARBA" id="ARBA00022801"/>
    </source>
</evidence>
<dbReference type="Proteomes" id="UP000242700">
    <property type="component" value="Unassembled WGS sequence"/>
</dbReference>
<keyword evidence="5" id="KW-0464">Manganese</keyword>
<dbReference type="PROSITE" id="PS00491">
    <property type="entry name" value="PROLINE_PEPTIDASE"/>
    <property type="match status" value="1"/>
</dbReference>
<dbReference type="SUPFAM" id="SSF53092">
    <property type="entry name" value="Creatinase/prolidase N-terminal domain"/>
    <property type="match status" value="1"/>
</dbReference>
<protein>
    <submittedName>
        <fullName evidence="9">Xaa-Pro aminopeptidase</fullName>
    </submittedName>
</protein>
<dbReference type="GO" id="GO:0046872">
    <property type="term" value="F:metal ion binding"/>
    <property type="evidence" value="ECO:0007669"/>
    <property type="project" value="UniProtKB-KW"/>
</dbReference>
<dbReference type="RefSeq" id="WP_092597872.1">
    <property type="nucleotide sequence ID" value="NZ_FNFI01000007.1"/>
</dbReference>
<evidence type="ECO:0000313" key="10">
    <source>
        <dbReference type="Proteomes" id="UP000242700"/>
    </source>
</evidence>
<dbReference type="OrthoDB" id="9806388at2"/>
<dbReference type="PANTHER" id="PTHR46112:SF10">
    <property type="entry name" value="DIPEPTIDASE YKVY-RELATED"/>
    <property type="match status" value="1"/>
</dbReference>
<feature type="domain" description="Peptidase M24" evidence="7">
    <location>
        <begin position="141"/>
        <end position="342"/>
    </location>
</feature>
<dbReference type="InterPro" id="IPR001131">
    <property type="entry name" value="Peptidase_M24B_aminopep-P_CS"/>
</dbReference>
<comment type="similarity">
    <text evidence="2 6">Belongs to the peptidase M24B family.</text>
</comment>
<keyword evidence="3 6" id="KW-0479">Metal-binding</keyword>
<reference evidence="10" key="1">
    <citation type="submission" date="2016-10" db="EMBL/GenBank/DDBJ databases">
        <authorList>
            <person name="Varghese N."/>
            <person name="Submissions S."/>
        </authorList>
    </citation>
    <scope>NUCLEOTIDE SEQUENCE [LARGE SCALE GENOMIC DNA]</scope>
    <source>
        <strain evidence="10">CGMCC 1.8911</strain>
    </source>
</reference>
<evidence type="ECO:0000256" key="5">
    <source>
        <dbReference type="ARBA" id="ARBA00023211"/>
    </source>
</evidence>
<dbReference type="InterPro" id="IPR029149">
    <property type="entry name" value="Creatin/AminoP/Spt16_N"/>
</dbReference>
<dbReference type="InterPro" id="IPR000587">
    <property type="entry name" value="Creatinase_N"/>
</dbReference>
<keyword evidence="9" id="KW-0645">Protease</keyword>
<dbReference type="Pfam" id="PF01321">
    <property type="entry name" value="Creatinase_N"/>
    <property type="match status" value="1"/>
</dbReference>
<evidence type="ECO:0000313" key="9">
    <source>
        <dbReference type="EMBL" id="SDK31817.1"/>
    </source>
</evidence>
<evidence type="ECO:0000256" key="6">
    <source>
        <dbReference type="RuleBase" id="RU000590"/>
    </source>
</evidence>
<keyword evidence="9" id="KW-0031">Aminopeptidase</keyword>
<dbReference type="CDD" id="cd01092">
    <property type="entry name" value="APP-like"/>
    <property type="match status" value="1"/>
</dbReference>
<dbReference type="Pfam" id="PF00557">
    <property type="entry name" value="Peptidase_M24"/>
    <property type="match status" value="1"/>
</dbReference>
<name>A0A1G9AX59_9STAP</name>
<accession>A0A1G9AX59</accession>
<dbReference type="PANTHER" id="PTHR46112">
    <property type="entry name" value="AMINOPEPTIDASE"/>
    <property type="match status" value="1"/>
</dbReference>
<evidence type="ECO:0000256" key="2">
    <source>
        <dbReference type="ARBA" id="ARBA00008766"/>
    </source>
</evidence>
<organism evidence="9 10">
    <name type="scientific">Jeotgalicoccus aerolatus</name>
    <dbReference type="NCBI Taxonomy" id="709510"/>
    <lineage>
        <taxon>Bacteria</taxon>
        <taxon>Bacillati</taxon>
        <taxon>Bacillota</taxon>
        <taxon>Bacilli</taxon>
        <taxon>Bacillales</taxon>
        <taxon>Staphylococcaceae</taxon>
        <taxon>Jeotgalicoccus</taxon>
    </lineage>
</organism>
<dbReference type="AlphaFoldDB" id="A0A1G9AX59"/>
<keyword evidence="4" id="KW-0378">Hydrolase</keyword>